<dbReference type="KEGG" id="sted:SPTER_35370"/>
<organism evidence="7 8">
    <name type="scientific">Sporomusa termitida</name>
    <dbReference type="NCBI Taxonomy" id="2377"/>
    <lineage>
        <taxon>Bacteria</taxon>
        <taxon>Bacillati</taxon>
        <taxon>Bacillota</taxon>
        <taxon>Negativicutes</taxon>
        <taxon>Selenomonadales</taxon>
        <taxon>Sporomusaceae</taxon>
        <taxon>Sporomusa</taxon>
    </lineage>
</organism>
<keyword evidence="8" id="KW-1185">Reference proteome</keyword>
<dbReference type="OrthoDB" id="1681512at2"/>
<keyword evidence="4 6" id="KW-1133">Transmembrane helix</keyword>
<feature type="transmembrane region" description="Helical" evidence="6">
    <location>
        <begin position="40"/>
        <end position="57"/>
    </location>
</feature>
<evidence type="ECO:0000313" key="7">
    <source>
        <dbReference type="EMBL" id="QDR82116.1"/>
    </source>
</evidence>
<proteinExistence type="predicted"/>
<sequence>MLKTGFADDFAVQMRRTLAHLGAWVFFITCSAFITDKIFVIPGLLTGWSGSVIYFLLMCRRVKKSAELPPGKAVASMWAGWLIRFSFAISILVLSIYVPGIDFWAAVVGLFSLHIVLMVNAVITVITGLLENVNKSNSKIGKE</sequence>
<reference evidence="7 8" key="1">
    <citation type="submission" date="2019-02" db="EMBL/GenBank/DDBJ databases">
        <title>Closed genome of Sporomusa termitida DSM 4440.</title>
        <authorList>
            <person name="Poehlein A."/>
            <person name="Daniel R."/>
        </authorList>
    </citation>
    <scope>NUCLEOTIDE SEQUENCE [LARGE SCALE GENOMIC DNA]</scope>
    <source>
        <strain evidence="7 8">DSM 4440</strain>
    </source>
</reference>
<protein>
    <recommendedName>
        <fullName evidence="9">ATP synthase I chain</fullName>
    </recommendedName>
</protein>
<evidence type="ECO:0000256" key="4">
    <source>
        <dbReference type="ARBA" id="ARBA00022989"/>
    </source>
</evidence>
<dbReference type="AlphaFoldDB" id="A0A517DXZ2"/>
<evidence type="ECO:0000256" key="3">
    <source>
        <dbReference type="ARBA" id="ARBA00022692"/>
    </source>
</evidence>
<keyword evidence="5 6" id="KW-0472">Membrane</keyword>
<gene>
    <name evidence="7" type="ORF">SPTER_35370</name>
</gene>
<dbReference type="RefSeq" id="WP_144351537.1">
    <property type="nucleotide sequence ID" value="NZ_CP036259.1"/>
</dbReference>
<evidence type="ECO:0000256" key="6">
    <source>
        <dbReference type="SAM" id="Phobius"/>
    </source>
</evidence>
<dbReference type="Pfam" id="PF03899">
    <property type="entry name" value="ATP-synt_I"/>
    <property type="match status" value="1"/>
</dbReference>
<feature type="transmembrane region" description="Helical" evidence="6">
    <location>
        <begin position="18"/>
        <end position="34"/>
    </location>
</feature>
<evidence type="ECO:0000313" key="8">
    <source>
        <dbReference type="Proteomes" id="UP000320776"/>
    </source>
</evidence>
<evidence type="ECO:0008006" key="9">
    <source>
        <dbReference type="Google" id="ProtNLM"/>
    </source>
</evidence>
<dbReference type="EMBL" id="CP036259">
    <property type="protein sequence ID" value="QDR82116.1"/>
    <property type="molecule type" value="Genomic_DNA"/>
</dbReference>
<dbReference type="Proteomes" id="UP000320776">
    <property type="component" value="Chromosome"/>
</dbReference>
<accession>A0A517DXZ2</accession>
<keyword evidence="3 6" id="KW-0812">Transmembrane</keyword>
<comment type="subcellular location">
    <subcellularLocation>
        <location evidence="1">Cell membrane</location>
        <topology evidence="1">Multi-pass membrane protein</topology>
    </subcellularLocation>
</comment>
<feature type="transmembrane region" description="Helical" evidence="6">
    <location>
        <begin position="78"/>
        <end position="97"/>
    </location>
</feature>
<keyword evidence="2" id="KW-1003">Cell membrane</keyword>
<dbReference type="GO" id="GO:0005886">
    <property type="term" value="C:plasma membrane"/>
    <property type="evidence" value="ECO:0007669"/>
    <property type="project" value="UniProtKB-SubCell"/>
</dbReference>
<evidence type="ECO:0000256" key="1">
    <source>
        <dbReference type="ARBA" id="ARBA00004651"/>
    </source>
</evidence>
<evidence type="ECO:0000256" key="5">
    <source>
        <dbReference type="ARBA" id="ARBA00023136"/>
    </source>
</evidence>
<dbReference type="InterPro" id="IPR005598">
    <property type="entry name" value="ATP_synth_I"/>
</dbReference>
<feature type="transmembrane region" description="Helical" evidence="6">
    <location>
        <begin position="103"/>
        <end position="130"/>
    </location>
</feature>
<evidence type="ECO:0000256" key="2">
    <source>
        <dbReference type="ARBA" id="ARBA00022475"/>
    </source>
</evidence>
<name>A0A517DXZ2_9FIRM</name>